<dbReference type="GO" id="GO:0012505">
    <property type="term" value="C:endomembrane system"/>
    <property type="evidence" value="ECO:0007669"/>
    <property type="project" value="UniProtKB-SubCell"/>
</dbReference>
<dbReference type="Pfam" id="PF12854">
    <property type="entry name" value="PPR_1"/>
    <property type="match status" value="2"/>
</dbReference>
<keyword evidence="11 13" id="KW-0472">Membrane</keyword>
<dbReference type="GO" id="GO:0009678">
    <property type="term" value="F:diphosphate hydrolysis-driven proton transmembrane transporter activity"/>
    <property type="evidence" value="ECO:0007669"/>
    <property type="project" value="UniProtKB-EC"/>
</dbReference>
<dbReference type="SUPFAM" id="SSF81901">
    <property type="entry name" value="HCP-like"/>
    <property type="match status" value="1"/>
</dbReference>
<dbReference type="PROSITE" id="PS51375">
    <property type="entry name" value="PPR"/>
    <property type="match status" value="9"/>
</dbReference>
<feature type="repeat" description="PPR" evidence="12">
    <location>
        <begin position="409"/>
        <end position="443"/>
    </location>
</feature>
<dbReference type="Pfam" id="PF01535">
    <property type="entry name" value="PPR"/>
    <property type="match status" value="2"/>
</dbReference>
<evidence type="ECO:0000256" key="6">
    <source>
        <dbReference type="ARBA" id="ARBA00022737"/>
    </source>
</evidence>
<feature type="transmembrane region" description="Helical" evidence="13">
    <location>
        <begin position="53"/>
        <end position="72"/>
    </location>
</feature>
<feature type="repeat" description="PPR" evidence="12">
    <location>
        <begin position="342"/>
        <end position="376"/>
    </location>
</feature>
<evidence type="ECO:0000256" key="7">
    <source>
        <dbReference type="ARBA" id="ARBA00022842"/>
    </source>
</evidence>
<keyword evidence="9 13" id="KW-1133">Transmembrane helix</keyword>
<dbReference type="Pfam" id="PF13041">
    <property type="entry name" value="PPR_2"/>
    <property type="match status" value="3"/>
</dbReference>
<gene>
    <name evidence="14" type="ORF">FSB_LOCUS4358</name>
</gene>
<evidence type="ECO:0000256" key="11">
    <source>
        <dbReference type="ARBA" id="ARBA00023136"/>
    </source>
</evidence>
<feature type="repeat" description="PPR" evidence="12">
    <location>
        <begin position="549"/>
        <end position="583"/>
    </location>
</feature>
<evidence type="ECO:0000256" key="5">
    <source>
        <dbReference type="ARBA" id="ARBA00022692"/>
    </source>
</evidence>
<evidence type="ECO:0000256" key="8">
    <source>
        <dbReference type="ARBA" id="ARBA00022967"/>
    </source>
</evidence>
<keyword evidence="6" id="KW-0677">Repeat</keyword>
<evidence type="ECO:0000256" key="10">
    <source>
        <dbReference type="ARBA" id="ARBA00023065"/>
    </source>
</evidence>
<keyword evidence="7" id="KW-0460">Magnesium</keyword>
<dbReference type="EC" id="7.1.3.1" evidence="3"/>
<feature type="repeat" description="PPR" evidence="12">
    <location>
        <begin position="444"/>
        <end position="478"/>
    </location>
</feature>
<evidence type="ECO:0000256" key="12">
    <source>
        <dbReference type="PROSITE-ProRule" id="PRU00708"/>
    </source>
</evidence>
<sequence>MFKYCSPVQHVADSCRTGAATNLILGLALGYKSVIIPIFATSIAIYLSFSLAAMYGIFVSALGMLSTIGGIAEMAGMSHEIRERTDALDAAGNTTAAIGKAGGNERAKALGPKGSDAHKAAFVGDTIGDPLKDTSGPSLNILIKLMAVESLVFAPFFATHGGFNLQTVLKWSSGAPLKLNPTRIPDLLLLLLQEMGMAAKSSNSLAFIFRVRLPFHAFTYSTINSGSRDYVQNPNQNRNQFLQSVRDVCKARAFRNLDHALHLFDTMLHLRPLPSIDYFNHMLGAIARMKHYSEVITLIREIESLGISPDVYTLNGDFVFKVTIAGAVRLVVEMEKKGYKPDVITYGTMINSLCKIGETAAAIEVLRKMGEENFELDVVLYNTRLCNFGRWKEATSLFKEMEQRKIMPNVRSFNILVDTLCKEGMLTEAKEVFDVMIQKGIEPNVVSYNSLIDGYCMQNKIDDAVKAFNMMIERGCLPDVFSYNTLINGYCKNKRIDEAMRLFHEMSNKGMIPNVVTYNTLIGGFCRVERPQAALEFFYRIRAYGQHPDLQTYAILLDGLCKNKHFDEAMTLFQEMEDNKLHPDIVIYNILIDGLFNAGKLTIARELFYSLPTKGLQPNVRTYTIMIKGLCQEGLIDEASELLEKMDENGCSPNDRTYNRIIQGLLQHNETSKAMKYLQIMVDKGFSANATTVAMLFDLLSSNQVDNNIQEFFRKFV</sequence>
<evidence type="ECO:0000256" key="3">
    <source>
        <dbReference type="ARBA" id="ARBA00013242"/>
    </source>
</evidence>
<dbReference type="InterPro" id="IPR004131">
    <property type="entry name" value="PPase-energised_H-pump"/>
</dbReference>
<dbReference type="InterPro" id="IPR002885">
    <property type="entry name" value="PPR_rpt"/>
</dbReference>
<evidence type="ECO:0000256" key="2">
    <source>
        <dbReference type="ARBA" id="ARBA00007626"/>
    </source>
</evidence>
<feature type="repeat" description="PPR" evidence="12">
    <location>
        <begin position="584"/>
        <end position="618"/>
    </location>
</feature>
<dbReference type="InterPro" id="IPR011990">
    <property type="entry name" value="TPR-like_helical_dom_sf"/>
</dbReference>
<feature type="repeat" description="PPR" evidence="12">
    <location>
        <begin position="479"/>
        <end position="513"/>
    </location>
</feature>
<dbReference type="Pfam" id="PF03030">
    <property type="entry name" value="H_PPase"/>
    <property type="match status" value="2"/>
</dbReference>
<accession>A0A2N9EBV3</accession>
<evidence type="ECO:0000256" key="9">
    <source>
        <dbReference type="ARBA" id="ARBA00022989"/>
    </source>
</evidence>
<evidence type="ECO:0000256" key="13">
    <source>
        <dbReference type="SAM" id="Phobius"/>
    </source>
</evidence>
<dbReference type="EMBL" id="OIVN01000223">
    <property type="protein sequence ID" value="SPC76476.1"/>
    <property type="molecule type" value="Genomic_DNA"/>
</dbReference>
<evidence type="ECO:0000256" key="1">
    <source>
        <dbReference type="ARBA" id="ARBA00004127"/>
    </source>
</evidence>
<feature type="transmembrane region" description="Helical" evidence="13">
    <location>
        <begin position="23"/>
        <end position="47"/>
    </location>
</feature>
<organism evidence="14">
    <name type="scientific">Fagus sylvatica</name>
    <name type="common">Beechnut</name>
    <dbReference type="NCBI Taxonomy" id="28930"/>
    <lineage>
        <taxon>Eukaryota</taxon>
        <taxon>Viridiplantae</taxon>
        <taxon>Streptophyta</taxon>
        <taxon>Embryophyta</taxon>
        <taxon>Tracheophyta</taxon>
        <taxon>Spermatophyta</taxon>
        <taxon>Magnoliopsida</taxon>
        <taxon>eudicotyledons</taxon>
        <taxon>Gunneridae</taxon>
        <taxon>Pentapetalae</taxon>
        <taxon>rosids</taxon>
        <taxon>fabids</taxon>
        <taxon>Fagales</taxon>
        <taxon>Fagaceae</taxon>
        <taxon>Fagus</taxon>
    </lineage>
</organism>
<dbReference type="GO" id="GO:0016020">
    <property type="term" value="C:membrane"/>
    <property type="evidence" value="ECO:0007669"/>
    <property type="project" value="InterPro"/>
</dbReference>
<reference evidence="14" key="1">
    <citation type="submission" date="2018-02" db="EMBL/GenBank/DDBJ databases">
        <authorList>
            <person name="Cohen D.B."/>
            <person name="Kent A.D."/>
        </authorList>
    </citation>
    <scope>NUCLEOTIDE SEQUENCE</scope>
</reference>
<dbReference type="SUPFAM" id="SSF48452">
    <property type="entry name" value="TPR-like"/>
    <property type="match status" value="1"/>
</dbReference>
<name>A0A2N9EBV3_FAGSY</name>
<proteinExistence type="inferred from homology"/>
<dbReference type="AlphaFoldDB" id="A0A2N9EBV3"/>
<dbReference type="PANTHER" id="PTHR47939">
    <property type="entry name" value="MEMBRANE-ASSOCIATED SALT-INDUCIBLE PROTEIN-LIKE"/>
    <property type="match status" value="1"/>
</dbReference>
<keyword evidence="10" id="KW-0406">Ion transport</keyword>
<evidence type="ECO:0000313" key="14">
    <source>
        <dbReference type="EMBL" id="SPC76476.1"/>
    </source>
</evidence>
<dbReference type="NCBIfam" id="TIGR00756">
    <property type="entry name" value="PPR"/>
    <property type="match status" value="10"/>
</dbReference>
<keyword evidence="5 13" id="KW-0812">Transmembrane</keyword>
<dbReference type="GO" id="GO:0004427">
    <property type="term" value="F:inorganic diphosphate phosphatase activity"/>
    <property type="evidence" value="ECO:0007669"/>
    <property type="project" value="InterPro"/>
</dbReference>
<feature type="repeat" description="PPR" evidence="12">
    <location>
        <begin position="619"/>
        <end position="653"/>
    </location>
</feature>
<protein>
    <recommendedName>
        <fullName evidence="3">H(+)-exporting diphosphatase</fullName>
        <ecNumber evidence="3">7.1.3.1</ecNumber>
    </recommendedName>
</protein>
<feature type="repeat" description="PPR" evidence="12">
    <location>
        <begin position="654"/>
        <end position="688"/>
    </location>
</feature>
<evidence type="ECO:0000256" key="4">
    <source>
        <dbReference type="ARBA" id="ARBA00022448"/>
    </source>
</evidence>
<feature type="repeat" description="PPR" evidence="12">
    <location>
        <begin position="514"/>
        <end position="548"/>
    </location>
</feature>
<dbReference type="Gene3D" id="1.25.40.10">
    <property type="entry name" value="Tetratricopeptide repeat domain"/>
    <property type="match status" value="5"/>
</dbReference>
<dbReference type="PANTHER" id="PTHR47939:SF13">
    <property type="entry name" value="OS03G0201400 PROTEIN"/>
    <property type="match status" value="1"/>
</dbReference>
<keyword evidence="4" id="KW-0813">Transport</keyword>
<keyword evidence="8" id="KW-1278">Translocase</keyword>
<comment type="similarity">
    <text evidence="2">Belongs to the PPR family. P subfamily.</text>
</comment>
<comment type="subcellular location">
    <subcellularLocation>
        <location evidence="1">Endomembrane system</location>
        <topology evidence="1">Multi-pass membrane protein</topology>
    </subcellularLocation>
</comment>
<dbReference type="InterPro" id="IPR050667">
    <property type="entry name" value="PPR-containing_protein"/>
</dbReference>